<reference evidence="2" key="1">
    <citation type="journal article" date="2019" name="Int. J. Syst. Evol. Microbiol.">
        <title>The Global Catalogue of Microorganisms (GCM) 10K type strain sequencing project: providing services to taxonomists for standard genome sequencing and annotation.</title>
        <authorList>
            <consortium name="The Broad Institute Genomics Platform"/>
            <consortium name="The Broad Institute Genome Sequencing Center for Infectious Disease"/>
            <person name="Wu L."/>
            <person name="Ma J."/>
        </authorList>
    </citation>
    <scope>NUCLEOTIDE SEQUENCE [LARGE SCALE GENOMIC DNA]</scope>
    <source>
        <strain evidence="2">CCUG 53270</strain>
    </source>
</reference>
<accession>A0ABW3UH72</accession>
<evidence type="ECO:0000313" key="1">
    <source>
        <dbReference type="EMBL" id="MFD1218920.1"/>
    </source>
</evidence>
<protein>
    <submittedName>
        <fullName evidence="1">Uncharacterized protein</fullName>
    </submittedName>
</protein>
<dbReference type="RefSeq" id="WP_345591228.1">
    <property type="nucleotide sequence ID" value="NZ_BAABJG010000027.1"/>
</dbReference>
<proteinExistence type="predicted"/>
<keyword evidence="2" id="KW-1185">Reference proteome</keyword>
<comment type="caution">
    <text evidence="1">The sequence shown here is derived from an EMBL/GenBank/DDBJ whole genome shotgun (WGS) entry which is preliminary data.</text>
</comment>
<evidence type="ECO:0000313" key="2">
    <source>
        <dbReference type="Proteomes" id="UP001597180"/>
    </source>
</evidence>
<gene>
    <name evidence="1" type="ORF">ACFQ4B_02205</name>
</gene>
<dbReference type="Proteomes" id="UP001597180">
    <property type="component" value="Unassembled WGS sequence"/>
</dbReference>
<dbReference type="EMBL" id="JBHTLU010000007">
    <property type="protein sequence ID" value="MFD1218920.1"/>
    <property type="molecule type" value="Genomic_DNA"/>
</dbReference>
<name>A0ABW3UH72_9BACL</name>
<organism evidence="1 2">
    <name type="scientific">Paenibacillus vulneris</name>
    <dbReference type="NCBI Taxonomy" id="1133364"/>
    <lineage>
        <taxon>Bacteria</taxon>
        <taxon>Bacillati</taxon>
        <taxon>Bacillota</taxon>
        <taxon>Bacilli</taxon>
        <taxon>Bacillales</taxon>
        <taxon>Paenibacillaceae</taxon>
        <taxon>Paenibacillus</taxon>
    </lineage>
</organism>
<sequence>MNRSAGFKRTSIYGSAAGRWAAPSSADLGTAREEHDAKAGVFIGPSVEGGDKEYVHVISGKVMNRKPSFI</sequence>